<dbReference type="OMA" id="YGPYGWL"/>
<dbReference type="AlphaFoldDB" id="C5FRH0"/>
<reference evidence="12" key="1">
    <citation type="journal article" date="2012" name="MBio">
        <title>Comparative genome analysis of Trichophyton rubrum and related dermatophytes reveals candidate genes involved in infection.</title>
        <authorList>
            <person name="Martinez D.A."/>
            <person name="Oliver B.G."/>
            <person name="Graeser Y."/>
            <person name="Goldberg J.M."/>
            <person name="Li W."/>
            <person name="Martinez-Rossi N.M."/>
            <person name="Monod M."/>
            <person name="Shelest E."/>
            <person name="Barton R.C."/>
            <person name="Birch E."/>
            <person name="Brakhage A.A."/>
            <person name="Chen Z."/>
            <person name="Gurr S.J."/>
            <person name="Heiman D."/>
            <person name="Heitman J."/>
            <person name="Kosti I."/>
            <person name="Rossi A."/>
            <person name="Saif S."/>
            <person name="Samalova M."/>
            <person name="Saunders C.W."/>
            <person name="Shea T."/>
            <person name="Summerbell R.C."/>
            <person name="Xu J."/>
            <person name="Young S."/>
            <person name="Zeng Q."/>
            <person name="Birren B.W."/>
            <person name="Cuomo C.A."/>
            <person name="White T.C."/>
        </authorList>
    </citation>
    <scope>NUCLEOTIDE SEQUENCE [LARGE SCALE GENOMIC DNA]</scope>
    <source>
        <strain evidence="12">ATCC MYA-4605 / CBS 113480</strain>
    </source>
</reference>
<evidence type="ECO:0000256" key="1">
    <source>
        <dbReference type="ARBA" id="ARBA00001946"/>
    </source>
</evidence>
<keyword evidence="4" id="KW-0548">Nucleotidyltransferase</keyword>
<keyword evidence="7" id="KW-0067">ATP-binding</keyword>
<evidence type="ECO:0000256" key="5">
    <source>
        <dbReference type="ARBA" id="ARBA00022723"/>
    </source>
</evidence>
<dbReference type="Pfam" id="PF02696">
    <property type="entry name" value="SelO"/>
    <property type="match status" value="1"/>
</dbReference>
<dbReference type="GeneID" id="9228549"/>
<evidence type="ECO:0000256" key="7">
    <source>
        <dbReference type="ARBA" id="ARBA00022840"/>
    </source>
</evidence>
<dbReference type="GO" id="GO:0005524">
    <property type="term" value="F:ATP binding"/>
    <property type="evidence" value="ECO:0007669"/>
    <property type="project" value="UniProtKB-KW"/>
</dbReference>
<comment type="cofactor">
    <cofactor evidence="1">
        <name>Mg(2+)</name>
        <dbReference type="ChEBI" id="CHEBI:18420"/>
    </cofactor>
</comment>
<dbReference type="GO" id="GO:0005739">
    <property type="term" value="C:mitochondrion"/>
    <property type="evidence" value="ECO:0007669"/>
    <property type="project" value="EnsemblFungi"/>
</dbReference>
<dbReference type="VEuPathDB" id="FungiDB:MCYG_05292"/>
<dbReference type="GO" id="GO:0046872">
    <property type="term" value="F:metal ion binding"/>
    <property type="evidence" value="ECO:0007669"/>
    <property type="project" value="UniProtKB-KW"/>
</dbReference>
<evidence type="ECO:0000256" key="2">
    <source>
        <dbReference type="ARBA" id="ARBA00009747"/>
    </source>
</evidence>
<evidence type="ECO:0000256" key="3">
    <source>
        <dbReference type="ARBA" id="ARBA00022679"/>
    </source>
</evidence>
<dbReference type="OrthoDB" id="10254721at2759"/>
<dbReference type="Proteomes" id="UP000002035">
    <property type="component" value="Unassembled WGS sequence"/>
</dbReference>
<dbReference type="STRING" id="554155.C5FRH0"/>
<feature type="region of interest" description="Disordered" evidence="10">
    <location>
        <begin position="1"/>
        <end position="25"/>
    </location>
</feature>
<evidence type="ECO:0000313" key="11">
    <source>
        <dbReference type="EMBL" id="EEQ32473.1"/>
    </source>
</evidence>
<dbReference type="GO" id="GO:0070733">
    <property type="term" value="F:AMPylase activity"/>
    <property type="evidence" value="ECO:0007669"/>
    <property type="project" value="EnsemblFungi"/>
</dbReference>
<dbReference type="RefSeq" id="XP_002845423.1">
    <property type="nucleotide sequence ID" value="XM_002845377.1"/>
</dbReference>
<dbReference type="InterPro" id="IPR003846">
    <property type="entry name" value="SelO"/>
</dbReference>
<evidence type="ECO:0000256" key="8">
    <source>
        <dbReference type="ARBA" id="ARBA00022842"/>
    </source>
</evidence>
<organism evidence="11 12">
    <name type="scientific">Arthroderma otae (strain ATCC MYA-4605 / CBS 113480)</name>
    <name type="common">Microsporum canis</name>
    <dbReference type="NCBI Taxonomy" id="554155"/>
    <lineage>
        <taxon>Eukaryota</taxon>
        <taxon>Fungi</taxon>
        <taxon>Dikarya</taxon>
        <taxon>Ascomycota</taxon>
        <taxon>Pezizomycotina</taxon>
        <taxon>Eurotiomycetes</taxon>
        <taxon>Eurotiomycetidae</taxon>
        <taxon>Onygenales</taxon>
        <taxon>Arthrodermataceae</taxon>
        <taxon>Microsporum</taxon>
    </lineage>
</organism>
<keyword evidence="6" id="KW-0547">Nucleotide-binding</keyword>
<keyword evidence="12" id="KW-1185">Reference proteome</keyword>
<evidence type="ECO:0000256" key="9">
    <source>
        <dbReference type="ARBA" id="ARBA00031547"/>
    </source>
</evidence>
<comment type="similarity">
    <text evidence="2">Belongs to the SELO family.</text>
</comment>
<dbReference type="PANTHER" id="PTHR32057">
    <property type="entry name" value="PROTEIN ADENYLYLTRANSFERASE SELO, MITOCHONDRIAL"/>
    <property type="match status" value="1"/>
</dbReference>
<evidence type="ECO:0000256" key="4">
    <source>
        <dbReference type="ARBA" id="ARBA00022695"/>
    </source>
</evidence>
<accession>C5FRH0</accession>
<dbReference type="EMBL" id="DS995705">
    <property type="protein sequence ID" value="EEQ32473.1"/>
    <property type="molecule type" value="Genomic_DNA"/>
</dbReference>
<feature type="compositionally biased region" description="Polar residues" evidence="10">
    <location>
        <begin position="8"/>
        <end position="25"/>
    </location>
</feature>
<dbReference type="HOGENOM" id="CLU_010245_2_1_1"/>
<name>C5FRH0_ARTOC</name>
<evidence type="ECO:0000256" key="10">
    <source>
        <dbReference type="SAM" id="MobiDB-lite"/>
    </source>
</evidence>
<dbReference type="GO" id="GO:0045454">
    <property type="term" value="P:cell redox homeostasis"/>
    <property type="evidence" value="ECO:0007669"/>
    <property type="project" value="EnsemblFungi"/>
</dbReference>
<keyword evidence="8" id="KW-0460">Magnesium</keyword>
<keyword evidence="5" id="KW-0479">Metal-binding</keyword>
<evidence type="ECO:0000256" key="6">
    <source>
        <dbReference type="ARBA" id="ARBA00022741"/>
    </source>
</evidence>
<evidence type="ECO:0000313" key="12">
    <source>
        <dbReference type="Proteomes" id="UP000002035"/>
    </source>
</evidence>
<dbReference type="eggNOG" id="KOG2542">
    <property type="taxonomic scope" value="Eukaryota"/>
</dbReference>
<protein>
    <recommendedName>
        <fullName evidence="9">Selenoprotein O</fullName>
    </recommendedName>
</protein>
<dbReference type="PANTHER" id="PTHR32057:SF14">
    <property type="entry name" value="PROTEIN ADENYLYLTRANSFERASE SELO, MITOCHONDRIAL"/>
    <property type="match status" value="1"/>
</dbReference>
<keyword evidence="3" id="KW-0808">Transferase</keyword>
<sequence length="635" mass="71958">MASHLIHSGNTASSGENNDQLYSSTTTVDAPGVSLVDIPKTNNFTSKLPPDAAFDTPLASHQAPREHLGPRLVKNALYTFVRPETAREPELLGVSPRAMMDIGLKEGEEKTEEFRDMVAGNKIFWNEKDGGIYPWAQCYGVNPTTNRRYEVQLKGAGLTPYSRFADGKAVLRSSIREFIVSEGWYLSINIYTDVKAYRLIALNALGIPTTRALSLTLLPNSSVRRERLEPGAIVTRFAESWIRIGTFDILRARSDLKLTRQLATYVAEDVFPGWESLPAALPPGSPVDGNLVDNPPRGVPKDAIQGEKGAEENRFTRLYREIVRRNAKTVAAWQAYGFMNGVLNTDNTSIFGLSLDFGPFAFMDNFDPSYTPNHDDEMLRYSYKNQPSVIWWNLVRLGEAFSQLIGIGDKIDDEVFISKGLTEEQAPDVIARAEKLIDQVGDEFKTVFLNEYKRLMSARLGLKTQKESDFGELFSNLLDTLEKFELDFNHFFRRLSALTVTEIDTEEKRKKVAGIFFHDEGVGGIGNTDASARENIATWLSSWRERIVEDWKEREDEERISSMKGVNPKFIPRSWILEEVIQRVERHGDREILGRTMNMALHPFREEWGMNKEEEERFCGDVPRFKRMAMCSCSS</sequence>
<gene>
    <name evidence="11" type="ORF">MCYG_05292</name>
</gene>
<proteinExistence type="inferred from homology"/>